<evidence type="ECO:0000256" key="10">
    <source>
        <dbReference type="ARBA" id="ARBA00023204"/>
    </source>
</evidence>
<dbReference type="Pfam" id="PF06831">
    <property type="entry name" value="H2TH"/>
    <property type="match status" value="1"/>
</dbReference>
<dbReference type="Proteomes" id="UP000501003">
    <property type="component" value="Chromosome"/>
</dbReference>
<sequence>MPEGHTVHRTANHFRKTFAAQTVEVTSPQGRFTDAAVISGTKLLKTRAIGKQLFLHFEPAVLRIHLGIYGKWQFSQFEELPEPRGLVRARFIAGNHLADLRGPTACELLDSEQLKLIQAKLGPDPLDPMADAEKFIAKVSRSRVTIGQLLMDQSVISGIGNVYRAELLFRAGINPHTPGSSLTREQVLGLWLDAVALMPLGVKTGLMLTREGHLKAKTKKADRYYVYKREGLPCRECEVNIAIELMATRKLYHCPSCQK</sequence>
<evidence type="ECO:0000256" key="1">
    <source>
        <dbReference type="ARBA" id="ARBA00001947"/>
    </source>
</evidence>
<dbReference type="Gene3D" id="3.20.190.10">
    <property type="entry name" value="MutM-like, N-terminal"/>
    <property type="match status" value="1"/>
</dbReference>
<evidence type="ECO:0000256" key="2">
    <source>
        <dbReference type="ARBA" id="ARBA00009409"/>
    </source>
</evidence>
<comment type="similarity">
    <text evidence="2">Belongs to the FPG family.</text>
</comment>
<evidence type="ECO:0000256" key="7">
    <source>
        <dbReference type="ARBA" id="ARBA00022801"/>
    </source>
</evidence>
<dbReference type="PROSITE" id="PS51066">
    <property type="entry name" value="ZF_FPG_2"/>
    <property type="match status" value="1"/>
</dbReference>
<dbReference type="EMBL" id="CP054056">
    <property type="protein sequence ID" value="QKJ25145.1"/>
    <property type="molecule type" value="Genomic_DNA"/>
</dbReference>
<dbReference type="Pfam" id="PF01149">
    <property type="entry name" value="Fapy_DNA_glyco"/>
    <property type="match status" value="1"/>
</dbReference>
<evidence type="ECO:0000256" key="13">
    <source>
        <dbReference type="ARBA" id="ARBA00023295"/>
    </source>
</evidence>
<evidence type="ECO:0000256" key="14">
    <source>
        <dbReference type="ARBA" id="ARBA00044632"/>
    </source>
</evidence>
<keyword evidence="19" id="KW-1185">Reference proteome</keyword>
<dbReference type="InterPro" id="IPR010979">
    <property type="entry name" value="Ribosomal_uS13-like_H2TH"/>
</dbReference>
<dbReference type="SMART" id="SM00898">
    <property type="entry name" value="Fapy_DNA_glyco"/>
    <property type="match status" value="1"/>
</dbReference>
<dbReference type="CDD" id="cd08970">
    <property type="entry name" value="AcNei1_N"/>
    <property type="match status" value="1"/>
</dbReference>
<keyword evidence="9" id="KW-0238">DNA-binding</keyword>
<dbReference type="AlphaFoldDB" id="A0A7D4PYM4"/>
<dbReference type="InterPro" id="IPR035937">
    <property type="entry name" value="FPG_N"/>
</dbReference>
<accession>A0A7D4PYM4</accession>
<evidence type="ECO:0000256" key="12">
    <source>
        <dbReference type="ARBA" id="ARBA00023268"/>
    </source>
</evidence>
<comment type="cofactor">
    <cofactor evidence="1">
        <name>Zn(2+)</name>
        <dbReference type="ChEBI" id="CHEBI:29105"/>
    </cofactor>
</comment>
<keyword evidence="12" id="KW-0511">Multifunctional enzyme</keyword>
<feature type="domain" description="Formamidopyrimidine-DNA glycosylase catalytic" evidence="17">
    <location>
        <begin position="1"/>
        <end position="87"/>
    </location>
</feature>
<evidence type="ECO:0000259" key="16">
    <source>
        <dbReference type="PROSITE" id="PS51066"/>
    </source>
</evidence>
<organism evidence="18 19">
    <name type="scientific">Aquiluna borgnonia</name>
    <dbReference type="NCBI Taxonomy" id="2499157"/>
    <lineage>
        <taxon>Bacteria</taxon>
        <taxon>Bacillati</taxon>
        <taxon>Actinomycetota</taxon>
        <taxon>Actinomycetes</taxon>
        <taxon>Micrococcales</taxon>
        <taxon>Microbacteriaceae</taxon>
        <taxon>Luna cluster</taxon>
        <taxon>Luna-1 subcluster</taxon>
        <taxon>Aquiluna</taxon>
    </lineage>
</organism>
<dbReference type="GO" id="GO:0003690">
    <property type="term" value="F:double-stranded DNA binding"/>
    <property type="evidence" value="ECO:0007669"/>
    <property type="project" value="UniProtKB-ARBA"/>
</dbReference>
<evidence type="ECO:0000256" key="11">
    <source>
        <dbReference type="ARBA" id="ARBA00023239"/>
    </source>
</evidence>
<dbReference type="GO" id="GO:0000703">
    <property type="term" value="F:oxidized pyrimidine nucleobase lesion DNA N-glycosylase activity"/>
    <property type="evidence" value="ECO:0007669"/>
    <property type="project" value="TreeGrafter"/>
</dbReference>
<dbReference type="GO" id="GO:0006979">
    <property type="term" value="P:response to oxidative stress"/>
    <property type="evidence" value="ECO:0007669"/>
    <property type="project" value="UniProtKB-ARBA"/>
</dbReference>
<protein>
    <recommendedName>
        <fullName evidence="3">DNA-(apurinic or apyrimidinic site) lyase</fullName>
        <ecNumber evidence="3">4.2.99.18</ecNumber>
    </recommendedName>
</protein>
<dbReference type="GO" id="GO:0006284">
    <property type="term" value="P:base-excision repair"/>
    <property type="evidence" value="ECO:0007669"/>
    <property type="project" value="InterPro"/>
</dbReference>
<evidence type="ECO:0000259" key="17">
    <source>
        <dbReference type="PROSITE" id="PS51068"/>
    </source>
</evidence>
<dbReference type="PANTHER" id="PTHR42697">
    <property type="entry name" value="ENDONUCLEASE 8"/>
    <property type="match status" value="1"/>
</dbReference>
<dbReference type="KEGG" id="aqg:HRU87_02815"/>
<evidence type="ECO:0000256" key="9">
    <source>
        <dbReference type="ARBA" id="ARBA00023125"/>
    </source>
</evidence>
<dbReference type="InterPro" id="IPR000214">
    <property type="entry name" value="Znf_DNA_glyclase/AP_lyase"/>
</dbReference>
<evidence type="ECO:0000256" key="5">
    <source>
        <dbReference type="ARBA" id="ARBA00022763"/>
    </source>
</evidence>
<keyword evidence="8" id="KW-0862">Zinc</keyword>
<dbReference type="SUPFAM" id="SSF46946">
    <property type="entry name" value="S13-like H2TH domain"/>
    <property type="match status" value="1"/>
</dbReference>
<dbReference type="InterPro" id="IPR012319">
    <property type="entry name" value="FPG_cat"/>
</dbReference>
<dbReference type="Gene3D" id="1.10.8.50">
    <property type="match status" value="1"/>
</dbReference>
<dbReference type="FunFam" id="1.10.8.50:FF:000003">
    <property type="entry name" value="Formamidopyrimidine-DNA glycosylase"/>
    <property type="match status" value="1"/>
</dbReference>
<dbReference type="SUPFAM" id="SSF81624">
    <property type="entry name" value="N-terminal domain of MutM-like DNA repair proteins"/>
    <property type="match status" value="1"/>
</dbReference>
<dbReference type="PANTHER" id="PTHR42697:SF1">
    <property type="entry name" value="ENDONUCLEASE 8"/>
    <property type="match status" value="1"/>
</dbReference>
<keyword evidence="4" id="KW-0479">Metal-binding</keyword>
<keyword evidence="6 15" id="KW-0863">Zinc-finger</keyword>
<dbReference type="SUPFAM" id="SSF57716">
    <property type="entry name" value="Glucocorticoid receptor-like (DNA-binding domain)"/>
    <property type="match status" value="1"/>
</dbReference>
<evidence type="ECO:0000313" key="18">
    <source>
        <dbReference type="EMBL" id="QKJ25145.1"/>
    </source>
</evidence>
<keyword evidence="13" id="KW-0326">Glycosidase</keyword>
<evidence type="ECO:0000256" key="4">
    <source>
        <dbReference type="ARBA" id="ARBA00022723"/>
    </source>
</evidence>
<keyword evidence="10" id="KW-0234">DNA repair</keyword>
<evidence type="ECO:0000256" key="8">
    <source>
        <dbReference type="ARBA" id="ARBA00022833"/>
    </source>
</evidence>
<feature type="domain" description="FPG-type" evidence="16">
    <location>
        <begin position="225"/>
        <end position="259"/>
    </location>
</feature>
<dbReference type="GO" id="GO:0008270">
    <property type="term" value="F:zinc ion binding"/>
    <property type="evidence" value="ECO:0007669"/>
    <property type="project" value="UniProtKB-KW"/>
</dbReference>
<evidence type="ECO:0000256" key="3">
    <source>
        <dbReference type="ARBA" id="ARBA00012720"/>
    </source>
</evidence>
<keyword evidence="5" id="KW-0227">DNA damage</keyword>
<gene>
    <name evidence="18" type="ORF">HRU87_02815</name>
</gene>
<dbReference type="RefSeq" id="WP_173493442.1">
    <property type="nucleotide sequence ID" value="NZ_CP054056.1"/>
</dbReference>
<comment type="catalytic activity">
    <reaction evidence="14">
        <text>2'-deoxyribonucleotide-(2'-deoxyribose 5'-phosphate)-2'-deoxyribonucleotide-DNA = a 3'-end 2'-deoxyribonucleotide-(2,3-dehydro-2,3-deoxyribose 5'-phosphate)-DNA + a 5'-end 5'-phospho-2'-deoxyribonucleoside-DNA + H(+)</text>
        <dbReference type="Rhea" id="RHEA:66592"/>
        <dbReference type="Rhea" id="RHEA-COMP:13180"/>
        <dbReference type="Rhea" id="RHEA-COMP:16897"/>
        <dbReference type="Rhea" id="RHEA-COMP:17067"/>
        <dbReference type="ChEBI" id="CHEBI:15378"/>
        <dbReference type="ChEBI" id="CHEBI:136412"/>
        <dbReference type="ChEBI" id="CHEBI:157695"/>
        <dbReference type="ChEBI" id="CHEBI:167181"/>
        <dbReference type="EC" id="4.2.99.18"/>
    </reaction>
</comment>
<dbReference type="PROSITE" id="PS51068">
    <property type="entry name" value="FPG_CAT"/>
    <property type="match status" value="1"/>
</dbReference>
<dbReference type="EC" id="4.2.99.18" evidence="3"/>
<dbReference type="GO" id="GO:0003684">
    <property type="term" value="F:damaged DNA binding"/>
    <property type="evidence" value="ECO:0007669"/>
    <property type="project" value="InterPro"/>
</dbReference>
<keyword evidence="11" id="KW-0456">Lyase</keyword>
<dbReference type="InterPro" id="IPR015886">
    <property type="entry name" value="H2TH_FPG"/>
</dbReference>
<name>A0A7D4PYM4_9MICO</name>
<dbReference type="GO" id="GO:0008534">
    <property type="term" value="F:oxidized purine nucleobase lesion DNA N-glycosylase activity"/>
    <property type="evidence" value="ECO:0007669"/>
    <property type="project" value="UniProtKB-ARBA"/>
</dbReference>
<evidence type="ECO:0000256" key="15">
    <source>
        <dbReference type="PROSITE-ProRule" id="PRU00391"/>
    </source>
</evidence>
<dbReference type="GO" id="GO:0140078">
    <property type="term" value="F:class I DNA-(apurinic or apyrimidinic site) endonuclease activity"/>
    <property type="evidence" value="ECO:0007669"/>
    <property type="project" value="UniProtKB-EC"/>
</dbReference>
<keyword evidence="7" id="KW-0378">Hydrolase</keyword>
<evidence type="ECO:0000256" key="6">
    <source>
        <dbReference type="ARBA" id="ARBA00022771"/>
    </source>
</evidence>
<evidence type="ECO:0000313" key="19">
    <source>
        <dbReference type="Proteomes" id="UP000501003"/>
    </source>
</evidence>
<proteinExistence type="inferred from homology"/>
<dbReference type="SMART" id="SM01232">
    <property type="entry name" value="H2TH"/>
    <property type="match status" value="1"/>
</dbReference>
<reference evidence="18 19" key="1">
    <citation type="submission" date="2020-05" db="EMBL/GenBank/DDBJ databases">
        <title>Aquirufa sp. strain 15G-AUS-rot a new Aquirufa species.</title>
        <authorList>
            <person name="Pitt A."/>
            <person name="Hahn M.W."/>
        </authorList>
    </citation>
    <scope>NUCLEOTIDE SEQUENCE [LARGE SCALE GENOMIC DNA]</scope>
    <source>
        <strain evidence="18 19">15G-AUS-rot</strain>
    </source>
</reference>